<accession>A0A2T2ND65</accession>
<evidence type="ECO:0008006" key="4">
    <source>
        <dbReference type="Google" id="ProtNLM"/>
    </source>
</evidence>
<feature type="non-terminal residue" evidence="2">
    <location>
        <position position="191"/>
    </location>
</feature>
<feature type="chain" id="PRO_5015722016" description="Ecp2 effector protein domain-containing protein" evidence="1">
    <location>
        <begin position="19"/>
        <end position="191"/>
    </location>
</feature>
<dbReference type="EMBL" id="KZ678140">
    <property type="protein sequence ID" value="PSN62988.1"/>
    <property type="molecule type" value="Genomic_DNA"/>
</dbReference>
<dbReference type="Proteomes" id="UP000240883">
    <property type="component" value="Unassembled WGS sequence"/>
</dbReference>
<feature type="non-terminal residue" evidence="2">
    <location>
        <position position="1"/>
    </location>
</feature>
<name>A0A2T2ND65_CORCC</name>
<dbReference type="AlphaFoldDB" id="A0A2T2ND65"/>
<dbReference type="OrthoDB" id="2913019at2759"/>
<keyword evidence="1" id="KW-0732">Signal</keyword>
<evidence type="ECO:0000313" key="3">
    <source>
        <dbReference type="Proteomes" id="UP000240883"/>
    </source>
</evidence>
<evidence type="ECO:0000313" key="2">
    <source>
        <dbReference type="EMBL" id="PSN62988.1"/>
    </source>
</evidence>
<feature type="signal peptide" evidence="1">
    <location>
        <begin position="1"/>
        <end position="18"/>
    </location>
</feature>
<sequence>ILAMKAFCLVSIIGLASGAAMVPQEPKSDGTLSMKHGGKVGTHQSGNKMTVVDRKYIELPTPTDLKVTQVSESPAKLSNDTNTRAFDFECILPLDAAADVEDCDAICEWFAEHSGFIHLPPLQERYIISGSCDFSVANLKPCQAYKLPMSYMAPICRNILGQCVADGYDGIIRESGRVNLAYALYGIQSLP</sequence>
<keyword evidence="3" id="KW-1185">Reference proteome</keyword>
<reference evidence="2 3" key="1">
    <citation type="journal article" date="2018" name="Front. Microbiol.">
        <title>Genome-Wide Analysis of Corynespora cassiicola Leaf Fall Disease Putative Effectors.</title>
        <authorList>
            <person name="Lopez D."/>
            <person name="Ribeiro S."/>
            <person name="Label P."/>
            <person name="Fumanal B."/>
            <person name="Venisse J.S."/>
            <person name="Kohler A."/>
            <person name="de Oliveira R.R."/>
            <person name="Labutti K."/>
            <person name="Lipzen A."/>
            <person name="Lail K."/>
            <person name="Bauer D."/>
            <person name="Ohm R.A."/>
            <person name="Barry K.W."/>
            <person name="Spatafora J."/>
            <person name="Grigoriev I.V."/>
            <person name="Martin F.M."/>
            <person name="Pujade-Renaud V."/>
        </authorList>
    </citation>
    <scope>NUCLEOTIDE SEQUENCE [LARGE SCALE GENOMIC DNA]</scope>
    <source>
        <strain evidence="2 3">Philippines</strain>
    </source>
</reference>
<gene>
    <name evidence="2" type="ORF">BS50DRAFT_455838</name>
</gene>
<proteinExistence type="predicted"/>
<evidence type="ECO:0000256" key="1">
    <source>
        <dbReference type="SAM" id="SignalP"/>
    </source>
</evidence>
<organism evidence="2 3">
    <name type="scientific">Corynespora cassiicola Philippines</name>
    <dbReference type="NCBI Taxonomy" id="1448308"/>
    <lineage>
        <taxon>Eukaryota</taxon>
        <taxon>Fungi</taxon>
        <taxon>Dikarya</taxon>
        <taxon>Ascomycota</taxon>
        <taxon>Pezizomycotina</taxon>
        <taxon>Dothideomycetes</taxon>
        <taxon>Pleosporomycetidae</taxon>
        <taxon>Pleosporales</taxon>
        <taxon>Corynesporascaceae</taxon>
        <taxon>Corynespora</taxon>
    </lineage>
</organism>
<protein>
    <recommendedName>
        <fullName evidence="4">Ecp2 effector protein domain-containing protein</fullName>
    </recommendedName>
</protein>